<dbReference type="GO" id="GO:0015086">
    <property type="term" value="F:cadmium ion transmembrane transporter activity"/>
    <property type="evidence" value="ECO:0007669"/>
    <property type="project" value="TreeGrafter"/>
</dbReference>
<keyword evidence="3 6" id="KW-0812">Transmembrane</keyword>
<evidence type="ECO:0000256" key="3">
    <source>
        <dbReference type="ARBA" id="ARBA00022692"/>
    </source>
</evidence>
<feature type="transmembrane region" description="Helical" evidence="6">
    <location>
        <begin position="105"/>
        <end position="123"/>
    </location>
</feature>
<dbReference type="PANTHER" id="PTHR11706:SF33">
    <property type="entry name" value="NATURAL RESISTANCE-ASSOCIATED MACROPHAGE PROTEIN 2"/>
    <property type="match status" value="1"/>
</dbReference>
<feature type="transmembrane region" description="Helical" evidence="6">
    <location>
        <begin position="207"/>
        <end position="224"/>
    </location>
</feature>
<evidence type="ECO:0000256" key="4">
    <source>
        <dbReference type="ARBA" id="ARBA00022989"/>
    </source>
</evidence>
<evidence type="ECO:0000256" key="2">
    <source>
        <dbReference type="ARBA" id="ARBA00022448"/>
    </source>
</evidence>
<comment type="subcellular location">
    <subcellularLocation>
        <location evidence="1">Membrane</location>
        <topology evidence="1">Multi-pass membrane protein</topology>
    </subcellularLocation>
</comment>
<feature type="transmembrane region" description="Helical" evidence="6">
    <location>
        <begin position="453"/>
        <end position="477"/>
    </location>
</feature>
<sequence length="481" mass="51522">MSRGTSIHFTYPITVAVLLSSGAGSQTEYMRVDMRKDFRNDTGALASVQKDIGKGSLSHTRKRRRASWLLPLSVLGPGLVAASAGNDAGGIYTYSSMGAQFGYSMLWVMVVLTLGMAIVQEMCSRMGAVTGKGLSDLIRENFPLRVTALVMLSFLLANSGVIISEFIGIVAALRIFNVPPWISAPVAGFLLWWLVVKGSYARVEKIFLALTLVFFAYFIAAFLAKPAWGQVAIGSVVPTIQFNSAYLFMLVTAVGTTISPYMQIYIQSAVVERGVNMREYGHERIDVYSAAIFSNLVAGVIIIACAATLFVHSGGKGVVLKDAADAALALAPFLGHFASTVFAIGLLGASFLAAGVLPLSTCYSITETLGLENGVSKSWKEAPVFWGLFTALIIIGVVVAMLPNLPVVQVLLNLYLLNGIVLPVILFSVLWLVNNKRLMGTYTNGPIFNALAYTLTIIVSLLAILSVAVQVCSFFGIQLLG</sequence>
<dbReference type="EMBL" id="BIXY01000066">
    <property type="protein sequence ID" value="GCF10307.1"/>
    <property type="molecule type" value="Genomic_DNA"/>
</dbReference>
<feature type="transmembrane region" description="Helical" evidence="6">
    <location>
        <begin position="66"/>
        <end position="85"/>
    </location>
</feature>
<keyword evidence="8" id="KW-1185">Reference proteome</keyword>
<organism evidence="7 8">
    <name type="scientific">Dictyobacter arantiisoli</name>
    <dbReference type="NCBI Taxonomy" id="2014874"/>
    <lineage>
        <taxon>Bacteria</taxon>
        <taxon>Bacillati</taxon>
        <taxon>Chloroflexota</taxon>
        <taxon>Ktedonobacteria</taxon>
        <taxon>Ktedonobacterales</taxon>
        <taxon>Dictyobacteraceae</taxon>
        <taxon>Dictyobacter</taxon>
    </lineage>
</organism>
<feature type="transmembrane region" description="Helical" evidence="6">
    <location>
        <begin position="178"/>
        <end position="195"/>
    </location>
</feature>
<dbReference type="PANTHER" id="PTHR11706">
    <property type="entry name" value="SOLUTE CARRIER PROTEIN FAMILY 11 MEMBER"/>
    <property type="match status" value="1"/>
</dbReference>
<dbReference type="GO" id="GO:0005886">
    <property type="term" value="C:plasma membrane"/>
    <property type="evidence" value="ECO:0007669"/>
    <property type="project" value="TreeGrafter"/>
</dbReference>
<evidence type="ECO:0000256" key="5">
    <source>
        <dbReference type="ARBA" id="ARBA00023136"/>
    </source>
</evidence>
<dbReference type="GO" id="GO:0005384">
    <property type="term" value="F:manganese ion transmembrane transporter activity"/>
    <property type="evidence" value="ECO:0007669"/>
    <property type="project" value="TreeGrafter"/>
</dbReference>
<reference evidence="7 8" key="1">
    <citation type="submission" date="2019-01" db="EMBL/GenBank/DDBJ databases">
        <title>Draft genome sequence of Dictyobacter sp. Uno17.</title>
        <authorList>
            <person name="Wang C.M."/>
            <person name="Zheng Y."/>
            <person name="Sakai Y."/>
            <person name="Abe K."/>
            <person name="Yokota A."/>
            <person name="Yabe S."/>
        </authorList>
    </citation>
    <scope>NUCLEOTIDE SEQUENCE [LARGE SCALE GENOMIC DNA]</scope>
    <source>
        <strain evidence="7 8">Uno17</strain>
    </source>
</reference>
<feature type="transmembrane region" description="Helical" evidence="6">
    <location>
        <begin position="287"/>
        <end position="313"/>
    </location>
</feature>
<feature type="transmembrane region" description="Helical" evidence="6">
    <location>
        <begin position="244"/>
        <end position="266"/>
    </location>
</feature>
<name>A0A5A5TG17_9CHLR</name>
<keyword evidence="5 6" id="KW-0472">Membrane</keyword>
<dbReference type="Pfam" id="PF01566">
    <property type="entry name" value="Nramp"/>
    <property type="match status" value="1"/>
</dbReference>
<feature type="transmembrane region" description="Helical" evidence="6">
    <location>
        <begin position="414"/>
        <end position="433"/>
    </location>
</feature>
<evidence type="ECO:0000256" key="1">
    <source>
        <dbReference type="ARBA" id="ARBA00004141"/>
    </source>
</evidence>
<feature type="transmembrane region" description="Helical" evidence="6">
    <location>
        <begin position="333"/>
        <end position="363"/>
    </location>
</feature>
<dbReference type="InterPro" id="IPR001046">
    <property type="entry name" value="NRAMP_fam"/>
</dbReference>
<evidence type="ECO:0000313" key="8">
    <source>
        <dbReference type="Proteomes" id="UP000322530"/>
    </source>
</evidence>
<evidence type="ECO:0000313" key="7">
    <source>
        <dbReference type="EMBL" id="GCF10307.1"/>
    </source>
</evidence>
<accession>A0A5A5TG17</accession>
<keyword evidence="2" id="KW-0813">Transport</keyword>
<dbReference type="Proteomes" id="UP000322530">
    <property type="component" value="Unassembled WGS sequence"/>
</dbReference>
<dbReference type="AlphaFoldDB" id="A0A5A5TG17"/>
<protein>
    <submittedName>
        <fullName evidence="7">Mn transporter</fullName>
    </submittedName>
</protein>
<feature type="transmembrane region" description="Helical" evidence="6">
    <location>
        <begin position="144"/>
        <end position="172"/>
    </location>
</feature>
<feature type="transmembrane region" description="Helical" evidence="6">
    <location>
        <begin position="384"/>
        <end position="402"/>
    </location>
</feature>
<dbReference type="GO" id="GO:0034755">
    <property type="term" value="P:iron ion transmembrane transport"/>
    <property type="evidence" value="ECO:0007669"/>
    <property type="project" value="TreeGrafter"/>
</dbReference>
<proteinExistence type="predicted"/>
<comment type="caution">
    <text evidence="7">The sequence shown here is derived from an EMBL/GenBank/DDBJ whole genome shotgun (WGS) entry which is preliminary data.</text>
</comment>
<evidence type="ECO:0000256" key="6">
    <source>
        <dbReference type="SAM" id="Phobius"/>
    </source>
</evidence>
<keyword evidence="4 6" id="KW-1133">Transmembrane helix</keyword>
<gene>
    <name evidence="7" type="ORF">KDI_38710</name>
</gene>